<evidence type="ECO:0000313" key="6">
    <source>
        <dbReference type="EMBL" id="MEJ5945882.1"/>
    </source>
</evidence>
<dbReference type="InterPro" id="IPR001431">
    <property type="entry name" value="Pept_M16_Zn_BS"/>
</dbReference>
<reference evidence="6 7" key="1">
    <citation type="journal article" date="2017" name="Int. J. Syst. Evol. Microbiol.">
        <title>Pseudokineococcus basanitobsidens sp. nov., isolated from volcanic rock.</title>
        <authorList>
            <person name="Lee D.W."/>
            <person name="Park M.Y."/>
            <person name="Kim J.J."/>
            <person name="Kim B.S."/>
        </authorList>
    </citation>
    <scope>NUCLEOTIDE SEQUENCE [LARGE SCALE GENOMIC DNA]</scope>
    <source>
        <strain evidence="6 7">DSM 103726</strain>
    </source>
</reference>
<comment type="similarity">
    <text evidence="1 2">Belongs to the peptidase M16 family.</text>
</comment>
<dbReference type="PANTHER" id="PTHR11851:SF49">
    <property type="entry name" value="MITOCHONDRIAL-PROCESSING PEPTIDASE SUBUNIT ALPHA"/>
    <property type="match status" value="1"/>
</dbReference>
<accession>A0ABU8RLA4</accession>
<dbReference type="SUPFAM" id="SSF63411">
    <property type="entry name" value="LuxS/MPP-like metallohydrolase"/>
    <property type="match status" value="2"/>
</dbReference>
<dbReference type="EMBL" id="JBBIAA010000012">
    <property type="protein sequence ID" value="MEJ5945882.1"/>
    <property type="molecule type" value="Genomic_DNA"/>
</dbReference>
<name>A0ABU8RLA4_9ACTN</name>
<evidence type="ECO:0000259" key="5">
    <source>
        <dbReference type="Pfam" id="PF05193"/>
    </source>
</evidence>
<feature type="domain" description="Peptidase M16 C-terminal" evidence="5">
    <location>
        <begin position="193"/>
        <end position="378"/>
    </location>
</feature>
<feature type="domain" description="Peptidase M16 N-terminal" evidence="4">
    <location>
        <begin position="38"/>
        <end position="185"/>
    </location>
</feature>
<dbReference type="PROSITE" id="PS00143">
    <property type="entry name" value="INSULINASE"/>
    <property type="match status" value="1"/>
</dbReference>
<comment type="caution">
    <text evidence="6">The sequence shown here is derived from an EMBL/GenBank/DDBJ whole genome shotgun (WGS) entry which is preliminary data.</text>
</comment>
<organism evidence="6 7">
    <name type="scientific">Pseudokineococcus basanitobsidens</name>
    <dbReference type="NCBI Taxonomy" id="1926649"/>
    <lineage>
        <taxon>Bacteria</taxon>
        <taxon>Bacillati</taxon>
        <taxon>Actinomycetota</taxon>
        <taxon>Actinomycetes</taxon>
        <taxon>Kineosporiales</taxon>
        <taxon>Kineosporiaceae</taxon>
        <taxon>Pseudokineococcus</taxon>
    </lineage>
</organism>
<dbReference type="Pfam" id="PF05193">
    <property type="entry name" value="Peptidase_M16_C"/>
    <property type="match status" value="1"/>
</dbReference>
<evidence type="ECO:0000256" key="2">
    <source>
        <dbReference type="RuleBase" id="RU004447"/>
    </source>
</evidence>
<dbReference type="RefSeq" id="WP_339575267.1">
    <property type="nucleotide sequence ID" value="NZ_JBBIAA010000012.1"/>
</dbReference>
<gene>
    <name evidence="6" type="ORF">WDZ17_11315</name>
</gene>
<dbReference type="InterPro" id="IPR011765">
    <property type="entry name" value="Pept_M16_N"/>
</dbReference>
<proteinExistence type="inferred from homology"/>
<dbReference type="PANTHER" id="PTHR11851">
    <property type="entry name" value="METALLOPROTEASE"/>
    <property type="match status" value="1"/>
</dbReference>
<dbReference type="InterPro" id="IPR050361">
    <property type="entry name" value="MPP/UQCRC_Complex"/>
</dbReference>
<protein>
    <submittedName>
        <fullName evidence="6">Pitrilysin family protein</fullName>
    </submittedName>
</protein>
<evidence type="ECO:0000256" key="3">
    <source>
        <dbReference type="SAM" id="MobiDB-lite"/>
    </source>
</evidence>
<dbReference type="Proteomes" id="UP001387100">
    <property type="component" value="Unassembled WGS sequence"/>
</dbReference>
<dbReference type="Gene3D" id="3.30.830.10">
    <property type="entry name" value="Metalloenzyme, LuxS/M16 peptidase-like"/>
    <property type="match status" value="2"/>
</dbReference>
<keyword evidence="7" id="KW-1185">Reference proteome</keyword>
<evidence type="ECO:0000256" key="1">
    <source>
        <dbReference type="ARBA" id="ARBA00007261"/>
    </source>
</evidence>
<dbReference type="InterPro" id="IPR007863">
    <property type="entry name" value="Peptidase_M16_C"/>
</dbReference>
<feature type="region of interest" description="Disordered" evidence="3">
    <location>
        <begin position="237"/>
        <end position="256"/>
    </location>
</feature>
<sequence length="453" mass="47435">MAPVDLGSLEGPQGWLETDAAGQAGARVRRTVLPGGVRVLTEAVPGMRSATLGAWVGVGSRDEGDHERGATHFLEHLLFKGTRRRSAMDIAAALDEVGGDANAATGKESTSYYARVLDADLPVAVDVVADMVTSATLRGEDVDAERSVILEELAAAEDDDDDVAHERFSTLVHGDTPLGRPIGGTPADIEATTRDAITAHYGEHYVPEGLVVTAAGGLEHDAVCALVERSLTTAGWPSAGATEPLPRRSTTAGVPVPSATLPGGVLTVERDTEQAHVLLGGPALTATDERRWALGVMVAVLGGGMSSRLFQEVREKRGLAYSTYAFDTGYADDGLFGVYAGCTPSRVPQVVELMAQQWALLARDGLGDDELRRGRGQLSGALALGMEDSGARMTRLGRAELVHGRFTGLDEALARIAAVTADDVVAMAQHLLDQPRSLVVVGPFDADPVPVAP</sequence>
<dbReference type="Pfam" id="PF00675">
    <property type="entry name" value="Peptidase_M16"/>
    <property type="match status" value="1"/>
</dbReference>
<evidence type="ECO:0000313" key="7">
    <source>
        <dbReference type="Proteomes" id="UP001387100"/>
    </source>
</evidence>
<evidence type="ECO:0000259" key="4">
    <source>
        <dbReference type="Pfam" id="PF00675"/>
    </source>
</evidence>
<dbReference type="InterPro" id="IPR011249">
    <property type="entry name" value="Metalloenz_LuxS/M16"/>
</dbReference>